<dbReference type="GO" id="GO:0050660">
    <property type="term" value="F:flavin adenine dinucleotide binding"/>
    <property type="evidence" value="ECO:0007669"/>
    <property type="project" value="InterPro"/>
</dbReference>
<keyword evidence="3 11" id="KW-0285">Flavoprotein</keyword>
<dbReference type="InterPro" id="IPR013785">
    <property type="entry name" value="Aldolase_TIM"/>
</dbReference>
<evidence type="ECO:0000313" key="16">
    <source>
        <dbReference type="EMBL" id="TWU01209.1"/>
    </source>
</evidence>
<dbReference type="EMBL" id="SJPN01000005">
    <property type="protein sequence ID" value="TWU01209.1"/>
    <property type="molecule type" value="Genomic_DNA"/>
</dbReference>
<organism evidence="16 17">
    <name type="scientific">Stieleria varia</name>
    <dbReference type="NCBI Taxonomy" id="2528005"/>
    <lineage>
        <taxon>Bacteria</taxon>
        <taxon>Pseudomonadati</taxon>
        <taxon>Planctomycetota</taxon>
        <taxon>Planctomycetia</taxon>
        <taxon>Pirellulales</taxon>
        <taxon>Pirellulaceae</taxon>
        <taxon>Stieleria</taxon>
    </lineage>
</organism>
<comment type="function">
    <text evidence="1 11">Catalyzes the synthesis of 5,6-dihydrouridine (D), a modified base found in the D-loop of most tRNAs, via the reduction of the C5-C6 double bond in target uridines.</text>
</comment>
<dbReference type="Gene3D" id="1.10.1200.80">
    <property type="entry name" value="Putative flavin oxidoreducatase, domain 2"/>
    <property type="match status" value="1"/>
</dbReference>
<sequence length="370" mass="40878">MNDPSTIDSRSSEPVDRPAPGLKPLSIGSIDIGFPVVQAALSGYSDLPMRVIARRHGASYSVCEVMLDQFLLALTKRQKTKHFLDIHPDEPPVGGQLMGAEPEQFSLGALKLVQAGFDIIDVNFGCPVKKVLGRCRGGFHLSQPDVAIEILQRTRDIVPDHIPVTVKMRRGIDDTQQSRDDFFRILDGAIDAGLAAATIHGRTVQQRYVGPSRWEFLAEVKQHVADRLKILGSGDLFTADACLEMIRQTGIDGVTVARGAIGNPWIFAQAQALAAGLPLPPPPNLLEQADVMRDHFRLCAETYSPERAPVLMRKFCIKYSQCHPDHESVRVALAKIRSFDDFEDVLATHYGRDAPGRYIPTEVHRSQEEC</sequence>
<dbReference type="InterPro" id="IPR024036">
    <property type="entry name" value="tRNA-dHydroUridine_Synthase_C"/>
</dbReference>
<comment type="cofactor">
    <cofactor evidence="11 13">
        <name>FMN</name>
        <dbReference type="ChEBI" id="CHEBI:58210"/>
    </cofactor>
</comment>
<dbReference type="PANTHER" id="PTHR45846:SF1">
    <property type="entry name" value="TRNA-DIHYDROURIDINE(47) SYNTHASE [NAD(P)(+)]-LIKE"/>
    <property type="match status" value="1"/>
</dbReference>
<feature type="binding site" evidence="13">
    <location>
        <position position="167"/>
    </location>
    <ligand>
        <name>FMN</name>
        <dbReference type="ChEBI" id="CHEBI:58210"/>
    </ligand>
</feature>
<dbReference type="GO" id="GO:0000049">
    <property type="term" value="F:tRNA binding"/>
    <property type="evidence" value="ECO:0007669"/>
    <property type="project" value="UniProtKB-KW"/>
</dbReference>
<feature type="active site" description="Proton donor" evidence="12">
    <location>
        <position position="126"/>
    </location>
</feature>
<comment type="catalytic activity">
    <reaction evidence="10">
        <text>a 5,6-dihydrouridine in tRNA + NAD(+) = a uridine in tRNA + NADH + H(+)</text>
        <dbReference type="Rhea" id="RHEA:54452"/>
        <dbReference type="Rhea" id="RHEA-COMP:13339"/>
        <dbReference type="Rhea" id="RHEA-COMP:13887"/>
        <dbReference type="ChEBI" id="CHEBI:15378"/>
        <dbReference type="ChEBI" id="CHEBI:57540"/>
        <dbReference type="ChEBI" id="CHEBI:57945"/>
        <dbReference type="ChEBI" id="CHEBI:65315"/>
        <dbReference type="ChEBI" id="CHEBI:74443"/>
    </reaction>
</comment>
<proteinExistence type="inferred from homology"/>
<keyword evidence="17" id="KW-1185">Reference proteome</keyword>
<keyword evidence="8 11" id="KW-0560">Oxidoreductase</keyword>
<dbReference type="PIRSF" id="PIRSF006621">
    <property type="entry name" value="Dus"/>
    <property type="match status" value="1"/>
</dbReference>
<evidence type="ECO:0000256" key="11">
    <source>
        <dbReference type="PIRNR" id="PIRNR006621"/>
    </source>
</evidence>
<dbReference type="RefSeq" id="WP_146521670.1">
    <property type="nucleotide sequence ID" value="NZ_CP151726.1"/>
</dbReference>
<evidence type="ECO:0000256" key="9">
    <source>
        <dbReference type="ARBA" id="ARBA00048205"/>
    </source>
</evidence>
<dbReference type="PANTHER" id="PTHR45846">
    <property type="entry name" value="TRNA-DIHYDROURIDINE(47) SYNTHASE [NAD(P)(+)]-LIKE"/>
    <property type="match status" value="1"/>
</dbReference>
<evidence type="ECO:0000313" key="17">
    <source>
        <dbReference type="Proteomes" id="UP000320176"/>
    </source>
</evidence>
<feature type="region of interest" description="Disordered" evidence="14">
    <location>
        <begin position="1"/>
        <end position="21"/>
    </location>
</feature>
<evidence type="ECO:0000256" key="13">
    <source>
        <dbReference type="PIRSR" id="PIRSR006621-2"/>
    </source>
</evidence>
<evidence type="ECO:0000256" key="3">
    <source>
        <dbReference type="ARBA" id="ARBA00022630"/>
    </source>
</evidence>
<dbReference type="InterPro" id="IPR035587">
    <property type="entry name" value="DUS-like_FMN-bd"/>
</dbReference>
<evidence type="ECO:0000256" key="4">
    <source>
        <dbReference type="ARBA" id="ARBA00022643"/>
    </source>
</evidence>
<evidence type="ECO:0000256" key="10">
    <source>
        <dbReference type="ARBA" id="ARBA00048802"/>
    </source>
</evidence>
<feature type="binding site" evidence="13">
    <location>
        <position position="200"/>
    </location>
    <ligand>
        <name>FMN</name>
        <dbReference type="ChEBI" id="CHEBI:58210"/>
    </ligand>
</feature>
<evidence type="ECO:0000256" key="14">
    <source>
        <dbReference type="SAM" id="MobiDB-lite"/>
    </source>
</evidence>
<feature type="binding site" evidence="13">
    <location>
        <begin position="257"/>
        <end position="258"/>
    </location>
    <ligand>
        <name>FMN</name>
        <dbReference type="ChEBI" id="CHEBI:58210"/>
    </ligand>
</feature>
<accession>A0A5C6APR3</accession>
<reference evidence="16 17" key="1">
    <citation type="submission" date="2019-02" db="EMBL/GenBank/DDBJ databases">
        <title>Deep-cultivation of Planctomycetes and their phenomic and genomic characterization uncovers novel biology.</title>
        <authorList>
            <person name="Wiegand S."/>
            <person name="Jogler M."/>
            <person name="Boedeker C."/>
            <person name="Pinto D."/>
            <person name="Vollmers J."/>
            <person name="Rivas-Marin E."/>
            <person name="Kohn T."/>
            <person name="Peeters S.H."/>
            <person name="Heuer A."/>
            <person name="Rast P."/>
            <person name="Oberbeckmann S."/>
            <person name="Bunk B."/>
            <person name="Jeske O."/>
            <person name="Meyerdierks A."/>
            <person name="Storesund J.E."/>
            <person name="Kallscheuer N."/>
            <person name="Luecker S."/>
            <person name="Lage O.M."/>
            <person name="Pohl T."/>
            <person name="Merkel B.J."/>
            <person name="Hornburger P."/>
            <person name="Mueller R.-W."/>
            <person name="Bruemmer F."/>
            <person name="Labrenz M."/>
            <person name="Spormann A.M."/>
            <person name="Op Den Camp H."/>
            <person name="Overmann J."/>
            <person name="Amann R."/>
            <person name="Jetten M.S.M."/>
            <person name="Mascher T."/>
            <person name="Medema M.H."/>
            <person name="Devos D.P."/>
            <person name="Kaster A.-K."/>
            <person name="Ovreas L."/>
            <person name="Rohde M."/>
            <person name="Galperin M.Y."/>
            <person name="Jogler C."/>
        </authorList>
    </citation>
    <scope>NUCLEOTIDE SEQUENCE [LARGE SCALE GENOMIC DNA]</scope>
    <source>
        <strain evidence="16 17">Pla52n</strain>
    </source>
</reference>
<evidence type="ECO:0000256" key="1">
    <source>
        <dbReference type="ARBA" id="ARBA00002790"/>
    </source>
</evidence>
<evidence type="ECO:0000256" key="8">
    <source>
        <dbReference type="ARBA" id="ARBA00023002"/>
    </source>
</evidence>
<evidence type="ECO:0000256" key="6">
    <source>
        <dbReference type="ARBA" id="ARBA00022857"/>
    </source>
</evidence>
<comment type="similarity">
    <text evidence="11">Belongs to the dus family.</text>
</comment>
<keyword evidence="13" id="KW-0547">Nucleotide-binding</keyword>
<dbReference type="Pfam" id="PF01207">
    <property type="entry name" value="Dus"/>
    <property type="match status" value="1"/>
</dbReference>
<dbReference type="InterPro" id="IPR001269">
    <property type="entry name" value="DUS_fam"/>
</dbReference>
<evidence type="ECO:0000256" key="2">
    <source>
        <dbReference type="ARBA" id="ARBA00022555"/>
    </source>
</evidence>
<dbReference type="Proteomes" id="UP000320176">
    <property type="component" value="Unassembled WGS sequence"/>
</dbReference>
<keyword evidence="7" id="KW-0694">RNA-binding</keyword>
<dbReference type="EC" id="1.3.1.-" evidence="11"/>
<evidence type="ECO:0000259" key="15">
    <source>
        <dbReference type="Pfam" id="PF01207"/>
    </source>
</evidence>
<evidence type="ECO:0000256" key="7">
    <source>
        <dbReference type="ARBA" id="ARBA00022884"/>
    </source>
</evidence>
<dbReference type="Gene3D" id="3.20.20.70">
    <property type="entry name" value="Aldolase class I"/>
    <property type="match status" value="1"/>
</dbReference>
<comment type="catalytic activity">
    <reaction evidence="9">
        <text>a 5,6-dihydrouridine in tRNA + NADP(+) = a uridine in tRNA + NADPH + H(+)</text>
        <dbReference type="Rhea" id="RHEA:23624"/>
        <dbReference type="Rhea" id="RHEA-COMP:13339"/>
        <dbReference type="Rhea" id="RHEA-COMP:13887"/>
        <dbReference type="ChEBI" id="CHEBI:15378"/>
        <dbReference type="ChEBI" id="CHEBI:57783"/>
        <dbReference type="ChEBI" id="CHEBI:58349"/>
        <dbReference type="ChEBI" id="CHEBI:65315"/>
        <dbReference type="ChEBI" id="CHEBI:74443"/>
    </reaction>
</comment>
<dbReference type="AlphaFoldDB" id="A0A5C6APR3"/>
<comment type="caution">
    <text evidence="16">The sequence shown here is derived from an EMBL/GenBank/DDBJ whole genome shotgun (WGS) entry which is preliminary data.</text>
</comment>
<dbReference type="CDD" id="cd02801">
    <property type="entry name" value="DUS_like_FMN"/>
    <property type="match status" value="1"/>
</dbReference>
<dbReference type="SUPFAM" id="SSF51395">
    <property type="entry name" value="FMN-linked oxidoreductases"/>
    <property type="match status" value="1"/>
</dbReference>
<keyword evidence="4 11" id="KW-0288">FMN</keyword>
<keyword evidence="2" id="KW-0820">tRNA-binding</keyword>
<dbReference type="GO" id="GO:0017150">
    <property type="term" value="F:tRNA dihydrouridine synthase activity"/>
    <property type="evidence" value="ECO:0007669"/>
    <property type="project" value="InterPro"/>
</dbReference>
<name>A0A5C6APR3_9BACT</name>
<dbReference type="OrthoDB" id="9764501at2"/>
<evidence type="ECO:0000256" key="12">
    <source>
        <dbReference type="PIRSR" id="PIRSR006621-1"/>
    </source>
</evidence>
<protein>
    <recommendedName>
        <fullName evidence="11">tRNA-dihydrouridine synthase</fullName>
        <ecNumber evidence="11">1.3.1.-</ecNumber>
    </recommendedName>
</protein>
<keyword evidence="5 11" id="KW-0819">tRNA processing</keyword>
<evidence type="ECO:0000256" key="5">
    <source>
        <dbReference type="ARBA" id="ARBA00022694"/>
    </source>
</evidence>
<keyword evidence="6" id="KW-0521">NADP</keyword>
<feature type="domain" description="DUS-like FMN-binding" evidence="15">
    <location>
        <begin position="39"/>
        <end position="344"/>
    </location>
</feature>
<feature type="binding site" evidence="13">
    <location>
        <position position="96"/>
    </location>
    <ligand>
        <name>FMN</name>
        <dbReference type="ChEBI" id="CHEBI:58210"/>
    </ligand>
</feature>
<gene>
    <name evidence="16" type="primary">dus_2</name>
    <name evidence="16" type="ORF">Pla52n_45810</name>
</gene>